<evidence type="ECO:0000313" key="3">
    <source>
        <dbReference type="Proteomes" id="UP000256864"/>
    </source>
</evidence>
<dbReference type="InterPro" id="IPR041733">
    <property type="entry name" value="PAE1087_MPP"/>
</dbReference>
<keyword evidence="3" id="KW-1185">Reference proteome</keyword>
<dbReference type="PANTHER" id="PTHR37523">
    <property type="entry name" value="METALLOPHOSPHOESTERASE"/>
    <property type="match status" value="1"/>
</dbReference>
<feature type="domain" description="Calcineurin-like phosphoesterase" evidence="1">
    <location>
        <begin position="1"/>
        <end position="179"/>
    </location>
</feature>
<dbReference type="CDD" id="cd07392">
    <property type="entry name" value="MPP_PAE1087"/>
    <property type="match status" value="1"/>
</dbReference>
<organism evidence="2 3">
    <name type="scientific">Methanothermobacter defluvii</name>
    <dbReference type="NCBI Taxonomy" id="49339"/>
    <lineage>
        <taxon>Archaea</taxon>
        <taxon>Methanobacteriati</taxon>
        <taxon>Methanobacteriota</taxon>
        <taxon>Methanomada group</taxon>
        <taxon>Methanobacteria</taxon>
        <taxon>Methanobacteriales</taxon>
        <taxon>Methanobacteriaceae</taxon>
        <taxon>Methanothermobacter</taxon>
    </lineage>
</organism>
<evidence type="ECO:0000313" key="2">
    <source>
        <dbReference type="EMBL" id="REE24694.1"/>
    </source>
</evidence>
<dbReference type="GO" id="GO:0016787">
    <property type="term" value="F:hydrolase activity"/>
    <property type="evidence" value="ECO:0007669"/>
    <property type="project" value="InterPro"/>
</dbReference>
<sequence length="223" mass="23895">MKILAVSDLHGSNIPELHSYLKNNRVDIIVVAGDITHFGPPELAEELLNDLASHKIPVVAVPGNCDPHGIASRIENSRAINIHARTLSVKNVTFCGLGGSNPTPFNTPLELGEDEIRSELDKLLENLKGNDRLILVTHAPPHGTGVDRIPSGDNVGSTGVRDVIEKHQPCINICGHIHESPGVERLGETLIVNPGQLSEGRAALIEIDDDGSVRAEILNLKSS</sequence>
<reference evidence="2 3" key="1">
    <citation type="submission" date="2018-07" db="EMBL/GenBank/DDBJ databases">
        <title>Genomic Encyclopedia of Type Strains, Phase IV (KMG-IV): sequencing the most valuable type-strain genomes for metagenomic binning, comparative biology and taxonomic classification.</title>
        <authorList>
            <person name="Goeker M."/>
        </authorList>
    </citation>
    <scope>NUCLEOTIDE SEQUENCE [LARGE SCALE GENOMIC DNA]</scope>
    <source>
        <strain evidence="2 3">DSM 7466</strain>
    </source>
</reference>
<proteinExistence type="predicted"/>
<evidence type="ECO:0000259" key="1">
    <source>
        <dbReference type="Pfam" id="PF00149"/>
    </source>
</evidence>
<dbReference type="GeneID" id="1470967"/>
<protein>
    <recommendedName>
        <fullName evidence="1">Calcineurin-like phosphoesterase domain-containing protein</fullName>
    </recommendedName>
</protein>
<dbReference type="AlphaFoldDB" id="A0A371NAM6"/>
<dbReference type="InterPro" id="IPR004843">
    <property type="entry name" value="Calcineurin-like_PHP"/>
</dbReference>
<dbReference type="RefSeq" id="WP_010877484.1">
    <property type="nucleotide sequence ID" value="NZ_QREL01000004.1"/>
</dbReference>
<dbReference type="EMBL" id="QREL01000004">
    <property type="protein sequence ID" value="REE24694.1"/>
    <property type="molecule type" value="Genomic_DNA"/>
</dbReference>
<dbReference type="Pfam" id="PF00149">
    <property type="entry name" value="Metallophos"/>
    <property type="match status" value="1"/>
</dbReference>
<dbReference type="InterPro" id="IPR029052">
    <property type="entry name" value="Metallo-depent_PP-like"/>
</dbReference>
<comment type="caution">
    <text evidence="2">The sequence shown here is derived from an EMBL/GenBank/DDBJ whole genome shotgun (WGS) entry which is preliminary data.</text>
</comment>
<gene>
    <name evidence="2" type="ORF">C7452_1804</name>
</gene>
<accession>A0A371NAM6</accession>
<dbReference type="Proteomes" id="UP000256864">
    <property type="component" value="Unassembled WGS sequence"/>
</dbReference>
<name>A0A371NAM6_9EURY</name>
<dbReference type="Gene3D" id="3.60.21.10">
    <property type="match status" value="1"/>
</dbReference>
<dbReference type="SUPFAM" id="SSF56300">
    <property type="entry name" value="Metallo-dependent phosphatases"/>
    <property type="match status" value="1"/>
</dbReference>
<dbReference type="PANTHER" id="PTHR37523:SF1">
    <property type="entry name" value="CALCINEURIN-LIKE PHOSPHOESTERASE DOMAIN-CONTAINING PROTEIN"/>
    <property type="match status" value="1"/>
</dbReference>